<accession>A0A4U0XWJ7</accession>
<evidence type="ECO:0008006" key="5">
    <source>
        <dbReference type="Google" id="ProtNLM"/>
    </source>
</evidence>
<dbReference type="AlphaFoldDB" id="A0A4U0XWJ7"/>
<evidence type="ECO:0000256" key="2">
    <source>
        <dbReference type="SAM" id="SignalP"/>
    </source>
</evidence>
<feature type="chain" id="PRO_5020542141" description="Extracellular membrane protein CFEM domain-containing protein" evidence="2">
    <location>
        <begin position="22"/>
        <end position="310"/>
    </location>
</feature>
<feature type="region of interest" description="Disordered" evidence="1">
    <location>
        <begin position="265"/>
        <end position="288"/>
    </location>
</feature>
<evidence type="ECO:0000313" key="4">
    <source>
        <dbReference type="Proteomes" id="UP000309340"/>
    </source>
</evidence>
<comment type="caution">
    <text evidence="3">The sequence shown here is derived from an EMBL/GenBank/DDBJ whole genome shotgun (WGS) entry which is preliminary data.</text>
</comment>
<reference evidence="3 4" key="1">
    <citation type="submission" date="2017-03" db="EMBL/GenBank/DDBJ databases">
        <title>Genomes of endolithic fungi from Antarctica.</title>
        <authorList>
            <person name="Coleine C."/>
            <person name="Masonjones S."/>
            <person name="Stajich J.E."/>
        </authorList>
    </citation>
    <scope>NUCLEOTIDE SEQUENCE [LARGE SCALE GENOMIC DNA]</scope>
    <source>
        <strain evidence="3 4">CCFEE 5184</strain>
    </source>
</reference>
<proteinExistence type="predicted"/>
<gene>
    <name evidence="3" type="ORF">B0A55_02447</name>
</gene>
<name>A0A4U0XWJ7_9PEZI</name>
<sequence length="310" mass="30182">MQHLTLLTLGLAAASSASLLARQIQCSDPTSDNCLQQESDYLQQVCMPTNSTGDPDFNAPCNQVQAITVECIYGSTGLSSLTSSGASSNSGYGSDGLGGSPARLSNSTQRECVCESQFFGILAGCNDCYNAHGGAQDGVLGTVAPSFYASASSSYCAVTNTPTVGFDDVLYGFATGSVGSSVASAASTASASSFSDPVGNKTAVSYYFTPSVTGSSAWIVAQATESVSNSTASGSGSASGSASSQSASVATSNGQIVATAGAASKTSGSATGTASGASGTASTTGSSGAGKQEAAAVAGVIALAGFVILL</sequence>
<dbReference type="OrthoDB" id="3909290at2759"/>
<keyword evidence="4" id="KW-1185">Reference proteome</keyword>
<dbReference type="EMBL" id="NAJQ01000088">
    <property type="protein sequence ID" value="TKA79505.1"/>
    <property type="molecule type" value="Genomic_DNA"/>
</dbReference>
<feature type="signal peptide" evidence="2">
    <location>
        <begin position="1"/>
        <end position="21"/>
    </location>
</feature>
<keyword evidence="2" id="KW-0732">Signal</keyword>
<evidence type="ECO:0000256" key="1">
    <source>
        <dbReference type="SAM" id="MobiDB-lite"/>
    </source>
</evidence>
<organism evidence="3 4">
    <name type="scientific">Friedmanniomyces simplex</name>
    <dbReference type="NCBI Taxonomy" id="329884"/>
    <lineage>
        <taxon>Eukaryota</taxon>
        <taxon>Fungi</taxon>
        <taxon>Dikarya</taxon>
        <taxon>Ascomycota</taxon>
        <taxon>Pezizomycotina</taxon>
        <taxon>Dothideomycetes</taxon>
        <taxon>Dothideomycetidae</taxon>
        <taxon>Mycosphaerellales</taxon>
        <taxon>Teratosphaeriaceae</taxon>
        <taxon>Friedmanniomyces</taxon>
    </lineage>
</organism>
<protein>
    <recommendedName>
        <fullName evidence="5">Extracellular membrane protein CFEM domain-containing protein</fullName>
    </recommendedName>
</protein>
<dbReference type="STRING" id="329884.A0A4U0XWJ7"/>
<dbReference type="Proteomes" id="UP000309340">
    <property type="component" value="Unassembled WGS sequence"/>
</dbReference>
<evidence type="ECO:0000313" key="3">
    <source>
        <dbReference type="EMBL" id="TKA79505.1"/>
    </source>
</evidence>